<dbReference type="InterPro" id="IPR002734">
    <property type="entry name" value="RibDG_C"/>
</dbReference>
<dbReference type="Gene3D" id="3.40.430.10">
    <property type="entry name" value="Dihydrofolate Reductase, subunit A"/>
    <property type="match status" value="1"/>
</dbReference>
<evidence type="ECO:0000259" key="4">
    <source>
        <dbReference type="Pfam" id="PF01872"/>
    </source>
</evidence>
<dbReference type="GO" id="GO:0008703">
    <property type="term" value="F:5-amino-6-(5-phosphoribosylamino)uracil reductase activity"/>
    <property type="evidence" value="ECO:0007669"/>
    <property type="project" value="InterPro"/>
</dbReference>
<organism evidence="5">
    <name type="scientific">freshwater metagenome</name>
    <dbReference type="NCBI Taxonomy" id="449393"/>
    <lineage>
        <taxon>unclassified sequences</taxon>
        <taxon>metagenomes</taxon>
        <taxon>ecological metagenomes</taxon>
    </lineage>
</organism>
<evidence type="ECO:0000256" key="1">
    <source>
        <dbReference type="ARBA" id="ARBA00005104"/>
    </source>
</evidence>
<dbReference type="PANTHER" id="PTHR38011:SF7">
    <property type="entry name" value="2,5-DIAMINO-6-RIBOSYLAMINO-4(3H)-PYRIMIDINONE 5'-PHOSPHATE REDUCTASE"/>
    <property type="match status" value="1"/>
</dbReference>
<accession>A0A6J6G5Z2</accession>
<feature type="domain" description="Bacterial bifunctional deaminase-reductase C-terminal" evidence="4">
    <location>
        <begin position="31"/>
        <end position="199"/>
    </location>
</feature>
<dbReference type="GO" id="GO:0009231">
    <property type="term" value="P:riboflavin biosynthetic process"/>
    <property type="evidence" value="ECO:0007669"/>
    <property type="project" value="InterPro"/>
</dbReference>
<reference evidence="5" key="1">
    <citation type="submission" date="2020-05" db="EMBL/GenBank/DDBJ databases">
        <authorList>
            <person name="Chiriac C."/>
            <person name="Salcher M."/>
            <person name="Ghai R."/>
            <person name="Kavagutti S V."/>
        </authorList>
    </citation>
    <scope>NUCLEOTIDE SEQUENCE</scope>
</reference>
<proteinExistence type="predicted"/>
<evidence type="ECO:0000256" key="2">
    <source>
        <dbReference type="ARBA" id="ARBA00022857"/>
    </source>
</evidence>
<dbReference type="InterPro" id="IPR050765">
    <property type="entry name" value="Riboflavin_Biosynth_HTPR"/>
</dbReference>
<evidence type="ECO:0000313" key="5">
    <source>
        <dbReference type="EMBL" id="CAB4596686.1"/>
    </source>
</evidence>
<dbReference type="AlphaFoldDB" id="A0A6J6G5Z2"/>
<dbReference type="PANTHER" id="PTHR38011">
    <property type="entry name" value="DIHYDROFOLATE REDUCTASE FAMILY PROTEIN (AFU_ORTHOLOGUE AFUA_8G06820)"/>
    <property type="match status" value="1"/>
</dbReference>
<dbReference type="EMBL" id="CAEZUE010000108">
    <property type="protein sequence ID" value="CAB4596686.1"/>
    <property type="molecule type" value="Genomic_DNA"/>
</dbReference>
<keyword evidence="2" id="KW-0521">NADP</keyword>
<protein>
    <submittedName>
        <fullName evidence="5">Unannotated protein</fullName>
    </submittedName>
</protein>
<dbReference type="SUPFAM" id="SSF53597">
    <property type="entry name" value="Dihydrofolate reductase-like"/>
    <property type="match status" value="1"/>
</dbReference>
<dbReference type="Pfam" id="PF01872">
    <property type="entry name" value="RibD_C"/>
    <property type="match status" value="1"/>
</dbReference>
<evidence type="ECO:0000256" key="3">
    <source>
        <dbReference type="ARBA" id="ARBA00023002"/>
    </source>
</evidence>
<name>A0A6J6G5Z2_9ZZZZ</name>
<comment type="pathway">
    <text evidence="1">Cofactor biosynthesis; riboflavin biosynthesis.</text>
</comment>
<keyword evidence="3" id="KW-0560">Oxidoreductase</keyword>
<dbReference type="InterPro" id="IPR024072">
    <property type="entry name" value="DHFR-like_dom_sf"/>
</dbReference>
<gene>
    <name evidence="5" type="ORF">UFOPK1788_00833</name>
</gene>
<sequence length="225" mass="23802">MYVHTDFPYGQAFDANDMAAAKDWWGPGDSPWVRANIITDTQGNAVDIDGTSNGLTGGADRALLTALRAVADVVVLGGSTVRAEPESVPRDRPVVIVSRSATIPISIIERARAGITVLHHRSAEVPAGVEGVVLPRFTGTSIVSALSQMGHRRIVVEGGVTLLRTMLQSRSITEWCQTVSPQLSRAEAQPVPLEPGGILTLSAHDSAGFRYTRKTLNGAPVAGSE</sequence>